<feature type="region of interest" description="Disordered" evidence="1">
    <location>
        <begin position="81"/>
        <end position="116"/>
    </location>
</feature>
<dbReference type="Proteomes" id="UP000019443">
    <property type="component" value="Chromosome"/>
</dbReference>
<feature type="compositionally biased region" description="Basic and acidic residues" evidence="1">
    <location>
        <begin position="87"/>
        <end position="99"/>
    </location>
</feature>
<evidence type="ECO:0000256" key="1">
    <source>
        <dbReference type="SAM" id="MobiDB-lite"/>
    </source>
</evidence>
<evidence type="ECO:0000313" key="2">
    <source>
        <dbReference type="EMBL" id="CDM58832.1"/>
    </source>
</evidence>
<sequence length="116" mass="12582">MTALNNYTVAPAKARNIWYVLLRTVLDERASAAAIFLAAKPARPAQPRLTVARATSVAAIRTESIACCFLLSAKRHPEALQFGGETENGKQDRQEEKAAPDIGPGLSKIGFRQMSK</sequence>
<proteinExistence type="predicted"/>
<keyword evidence="3" id="KW-1185">Reference proteome</keyword>
<dbReference type="HOGENOM" id="CLU_2094920_0_0_5"/>
<gene>
    <name evidence="2" type="ORF">LPU83_3182</name>
</gene>
<dbReference type="EMBL" id="HG916852">
    <property type="protein sequence ID" value="CDM58832.1"/>
    <property type="molecule type" value="Genomic_DNA"/>
</dbReference>
<accession>W6RC26</accession>
<reference evidence="2" key="1">
    <citation type="submission" date="2013-11" db="EMBL/GenBank/DDBJ databases">
        <title>Draft genome sequence of the broad-host-range Rhizobium sp. LPU83 strain, a member of the low-genetic diversity Oregon-like Rhizobium sp. group.</title>
        <authorList>
            <person name="Wibberg D."/>
            <person name="Puehler A."/>
            <person name="Schlueter A."/>
        </authorList>
    </citation>
    <scope>NUCLEOTIDE SEQUENCE [LARGE SCALE GENOMIC DNA]</scope>
    <source>
        <strain evidence="2">LPU83</strain>
    </source>
</reference>
<dbReference type="AlphaFoldDB" id="W6RC26"/>
<organism evidence="2 3">
    <name type="scientific">Rhizobium favelukesii</name>
    <dbReference type="NCBI Taxonomy" id="348824"/>
    <lineage>
        <taxon>Bacteria</taxon>
        <taxon>Pseudomonadati</taxon>
        <taxon>Pseudomonadota</taxon>
        <taxon>Alphaproteobacteria</taxon>
        <taxon>Hyphomicrobiales</taxon>
        <taxon>Rhizobiaceae</taxon>
        <taxon>Rhizobium/Agrobacterium group</taxon>
        <taxon>Rhizobium</taxon>
    </lineage>
</organism>
<name>W6RC26_9HYPH</name>
<protein>
    <submittedName>
        <fullName evidence="2">Uncharacterized protein</fullName>
    </submittedName>
</protein>
<evidence type="ECO:0000313" key="3">
    <source>
        <dbReference type="Proteomes" id="UP000019443"/>
    </source>
</evidence>
<dbReference type="KEGG" id="rhl:LPU83_3182"/>